<sequence length="185" mass="20410">MSNQTAQLIEQMMRMATALERQAAPVVPQGFCNYGLKVYCNVTKGNGDGWYTLADGAATTQKPMFRGEIVSIGFPTVERRGQEVRKFHLVMRANSQTVTFESGHDCFFSKTILAAFALTSPEVLVQQIQLATYIKELRTGDKTLAVSLRDRTGIQLSNSWQNDDDWNAIATAAISNVNDAIAVRA</sequence>
<gene>
    <name evidence="1" type="ORF">DCF25_11905</name>
</gene>
<proteinExistence type="predicted"/>
<dbReference type="Proteomes" id="UP000249354">
    <property type="component" value="Unassembled WGS sequence"/>
</dbReference>
<comment type="caution">
    <text evidence="1">The sequence shown here is derived from an EMBL/GenBank/DDBJ whole genome shotgun (WGS) entry which is preliminary data.</text>
</comment>
<evidence type="ECO:0000313" key="2">
    <source>
        <dbReference type="Proteomes" id="UP000249354"/>
    </source>
</evidence>
<protein>
    <submittedName>
        <fullName evidence="1">Uncharacterized protein</fullName>
    </submittedName>
</protein>
<accession>A0A2W4U8H6</accession>
<name>A0A2W4U8H6_9CYAN</name>
<evidence type="ECO:0000313" key="1">
    <source>
        <dbReference type="EMBL" id="PZO16892.1"/>
    </source>
</evidence>
<reference evidence="2" key="1">
    <citation type="submission" date="2018-04" db="EMBL/GenBank/DDBJ databases">
        <authorList>
            <person name="Cornet L."/>
        </authorList>
    </citation>
    <scope>NUCLEOTIDE SEQUENCE [LARGE SCALE GENOMIC DNA]</scope>
</reference>
<organism evidence="1 2">
    <name type="scientific">Leptolyngbya foveolarum</name>
    <dbReference type="NCBI Taxonomy" id="47253"/>
    <lineage>
        <taxon>Bacteria</taxon>
        <taxon>Bacillati</taxon>
        <taxon>Cyanobacteriota</taxon>
        <taxon>Cyanophyceae</taxon>
        <taxon>Leptolyngbyales</taxon>
        <taxon>Leptolyngbyaceae</taxon>
        <taxon>Leptolyngbya group</taxon>
        <taxon>Leptolyngbya</taxon>
    </lineage>
</organism>
<reference evidence="1 2" key="2">
    <citation type="submission" date="2018-06" db="EMBL/GenBank/DDBJ databases">
        <title>Metagenomic assembly of (sub)arctic Cyanobacteria and their associated microbiome from non-axenic cultures.</title>
        <authorList>
            <person name="Baurain D."/>
        </authorList>
    </citation>
    <scope>NUCLEOTIDE SEQUENCE [LARGE SCALE GENOMIC DNA]</scope>
    <source>
        <strain evidence="1">ULC129bin1</strain>
    </source>
</reference>
<dbReference type="AlphaFoldDB" id="A0A2W4U8H6"/>
<dbReference type="EMBL" id="QBMC01000074">
    <property type="protein sequence ID" value="PZO16892.1"/>
    <property type="molecule type" value="Genomic_DNA"/>
</dbReference>